<dbReference type="AlphaFoldDB" id="A0A2T5FUG2"/>
<comment type="similarity">
    <text evidence="2">Belongs to the methyl-accepting chemotaxis (MCP) protein family.</text>
</comment>
<proteinExistence type="inferred from homology"/>
<dbReference type="InterPro" id="IPR004090">
    <property type="entry name" value="Chemotax_Me-accpt_rcpt"/>
</dbReference>
<evidence type="ECO:0000256" key="1">
    <source>
        <dbReference type="ARBA" id="ARBA00023224"/>
    </source>
</evidence>
<sequence>MPRRIRSLLATLRDEVQLYADQSEKIAGRTNLLALNATIEAARSGEAGRGFSVVAQEVKALANQARGSAAAFRADVLDRLALGARIADEMVAEIEGAQLIELAHSIIQNITRMIYARSVDLRMLATDPAIIAAMRGGSPALAETALDRLRLMSHYSPFYLNAFIASPAGQIMLSADENARVRAADVSDAAQFNLAMASRRRGDWFTDEIWRNPWSGNRAVLVFVAPIHAPDMDDQPPLGVLYFEFDWEKQVDALIRDRLMCSEAEDGRTRITIVDHQGKLVGSSWGGQFGEPVPLPPGKMRGSEARAESVAAFAQAQPFHGFDGLGLRCLIEQRMPNEADVAEVLRLTRHAA</sequence>
<dbReference type="Pfam" id="PF00015">
    <property type="entry name" value="MCPsignal"/>
    <property type="match status" value="1"/>
</dbReference>
<evidence type="ECO:0000313" key="6">
    <source>
        <dbReference type="Proteomes" id="UP000244162"/>
    </source>
</evidence>
<dbReference type="PROSITE" id="PS50111">
    <property type="entry name" value="CHEMOTAXIS_TRANSDUC_2"/>
    <property type="match status" value="1"/>
</dbReference>
<dbReference type="GO" id="GO:0006935">
    <property type="term" value="P:chemotaxis"/>
    <property type="evidence" value="ECO:0007669"/>
    <property type="project" value="InterPro"/>
</dbReference>
<dbReference type="PRINTS" id="PR00260">
    <property type="entry name" value="CHEMTRNSDUCR"/>
</dbReference>
<dbReference type="Gene3D" id="6.10.250.3200">
    <property type="match status" value="1"/>
</dbReference>
<gene>
    <name evidence="5" type="ORF">CLG96_15760</name>
</gene>
<evidence type="ECO:0000259" key="4">
    <source>
        <dbReference type="PROSITE" id="PS50111"/>
    </source>
</evidence>
<evidence type="ECO:0000256" key="3">
    <source>
        <dbReference type="PROSITE-ProRule" id="PRU00284"/>
    </source>
</evidence>
<keyword evidence="6" id="KW-1185">Reference proteome</keyword>
<feature type="domain" description="Methyl-accepting transducer" evidence="4">
    <location>
        <begin position="24"/>
        <end position="76"/>
    </location>
</feature>
<comment type="caution">
    <text evidence="5">The sequence shown here is derived from an EMBL/GenBank/DDBJ whole genome shotgun (WGS) entry which is preliminary data.</text>
</comment>
<dbReference type="PANTHER" id="PTHR32089:SF112">
    <property type="entry name" value="LYSOZYME-LIKE PROTEIN-RELATED"/>
    <property type="match status" value="1"/>
</dbReference>
<dbReference type="GO" id="GO:0007165">
    <property type="term" value="P:signal transduction"/>
    <property type="evidence" value="ECO:0007669"/>
    <property type="project" value="UniProtKB-KW"/>
</dbReference>
<dbReference type="Proteomes" id="UP000244162">
    <property type="component" value="Unassembled WGS sequence"/>
</dbReference>
<dbReference type="InterPro" id="IPR004089">
    <property type="entry name" value="MCPsignal_dom"/>
</dbReference>
<dbReference type="OrthoDB" id="5292010at2"/>
<dbReference type="SUPFAM" id="SSF58104">
    <property type="entry name" value="Methyl-accepting chemotaxis protein (MCP) signaling domain"/>
    <property type="match status" value="1"/>
</dbReference>
<accession>A0A2T5FUG2</accession>
<keyword evidence="1 3" id="KW-0807">Transducer</keyword>
<dbReference type="Gene3D" id="3.30.450.20">
    <property type="entry name" value="PAS domain"/>
    <property type="match status" value="1"/>
</dbReference>
<dbReference type="PANTHER" id="PTHR32089">
    <property type="entry name" value="METHYL-ACCEPTING CHEMOTAXIS PROTEIN MCPB"/>
    <property type="match status" value="1"/>
</dbReference>
<organism evidence="5 6">
    <name type="scientific">Sphingomonas oleivorans</name>
    <dbReference type="NCBI Taxonomy" id="1735121"/>
    <lineage>
        <taxon>Bacteria</taxon>
        <taxon>Pseudomonadati</taxon>
        <taxon>Pseudomonadota</taxon>
        <taxon>Alphaproteobacteria</taxon>
        <taxon>Sphingomonadales</taxon>
        <taxon>Sphingomonadaceae</taxon>
        <taxon>Sphingomonas</taxon>
    </lineage>
</organism>
<evidence type="ECO:0000313" key="5">
    <source>
        <dbReference type="EMBL" id="PTQ08165.1"/>
    </source>
</evidence>
<evidence type="ECO:0000256" key="2">
    <source>
        <dbReference type="ARBA" id="ARBA00029447"/>
    </source>
</evidence>
<name>A0A2T5FUG2_9SPHN</name>
<dbReference type="EMBL" id="NWBU01000016">
    <property type="protein sequence ID" value="PTQ08165.1"/>
    <property type="molecule type" value="Genomic_DNA"/>
</dbReference>
<dbReference type="RefSeq" id="WP_107969340.1">
    <property type="nucleotide sequence ID" value="NZ_NWBU01000016.1"/>
</dbReference>
<reference evidence="5 6" key="1">
    <citation type="submission" date="2017-09" db="EMBL/GenBank/DDBJ databases">
        <title>Sphingomonas panjinensis sp.nov., isolated from oil-contaminated soil.</title>
        <authorList>
            <person name="Wang L."/>
            <person name="Chen L."/>
        </authorList>
    </citation>
    <scope>NUCLEOTIDE SEQUENCE [LARGE SCALE GENOMIC DNA]</scope>
    <source>
        <strain evidence="5 6">FW-11</strain>
    </source>
</reference>
<dbReference type="GO" id="GO:0004888">
    <property type="term" value="F:transmembrane signaling receptor activity"/>
    <property type="evidence" value="ECO:0007669"/>
    <property type="project" value="InterPro"/>
</dbReference>
<dbReference type="GO" id="GO:0016020">
    <property type="term" value="C:membrane"/>
    <property type="evidence" value="ECO:0007669"/>
    <property type="project" value="InterPro"/>
</dbReference>
<protein>
    <submittedName>
        <fullName evidence="5">Chemotaxis protein</fullName>
    </submittedName>
</protein>